<comment type="caution">
    <text evidence="1">The sequence shown here is derived from an EMBL/GenBank/DDBJ whole genome shotgun (WGS) entry which is preliminary data.</text>
</comment>
<name>A0AAP0DWU0_9MAGN</name>
<gene>
    <name evidence="1" type="ORF">Syun_031711</name>
</gene>
<dbReference type="EMBL" id="JBBNAF010000016">
    <property type="protein sequence ID" value="KAK9082564.1"/>
    <property type="molecule type" value="Genomic_DNA"/>
</dbReference>
<dbReference type="Proteomes" id="UP001420932">
    <property type="component" value="Unassembled WGS sequence"/>
</dbReference>
<accession>A0AAP0DWU0</accession>
<sequence>MDHLIKIYCFPKFYSSMELHELYCYGLCNAKVPHEDQTTFASFWRLDLEKYKK</sequence>
<evidence type="ECO:0000313" key="1">
    <source>
        <dbReference type="EMBL" id="KAK9082564.1"/>
    </source>
</evidence>
<reference evidence="1 2" key="1">
    <citation type="submission" date="2024-01" db="EMBL/GenBank/DDBJ databases">
        <title>Genome assemblies of Stephania.</title>
        <authorList>
            <person name="Yang L."/>
        </authorList>
    </citation>
    <scope>NUCLEOTIDE SEQUENCE [LARGE SCALE GENOMIC DNA]</scope>
    <source>
        <strain evidence="1">YNDBR</strain>
        <tissue evidence="1">Leaf</tissue>
    </source>
</reference>
<proteinExistence type="predicted"/>
<dbReference type="AlphaFoldDB" id="A0AAP0DWU0"/>
<protein>
    <submittedName>
        <fullName evidence="1">Uncharacterized protein</fullName>
    </submittedName>
</protein>
<organism evidence="1 2">
    <name type="scientific">Stephania yunnanensis</name>
    <dbReference type="NCBI Taxonomy" id="152371"/>
    <lineage>
        <taxon>Eukaryota</taxon>
        <taxon>Viridiplantae</taxon>
        <taxon>Streptophyta</taxon>
        <taxon>Embryophyta</taxon>
        <taxon>Tracheophyta</taxon>
        <taxon>Spermatophyta</taxon>
        <taxon>Magnoliopsida</taxon>
        <taxon>Ranunculales</taxon>
        <taxon>Menispermaceae</taxon>
        <taxon>Menispermoideae</taxon>
        <taxon>Cissampelideae</taxon>
        <taxon>Stephania</taxon>
    </lineage>
</organism>
<keyword evidence="2" id="KW-1185">Reference proteome</keyword>
<evidence type="ECO:0000313" key="2">
    <source>
        <dbReference type="Proteomes" id="UP001420932"/>
    </source>
</evidence>